<keyword evidence="3" id="KW-1185">Reference proteome</keyword>
<feature type="region of interest" description="Disordered" evidence="1">
    <location>
        <begin position="41"/>
        <end position="74"/>
    </location>
</feature>
<accession>A0ABD0L9L1</accession>
<sequence length="110" mass="12603">MTASMTISQLSLRHQKSVLFTIPDDRYPHSVRDRQGRFQSVVDGSSEWSATPRRHQLVTQTDRDRTAASASPTCQPLDCDTHTGNCLQDDQRMLSGRCVFEELKPDWFVY</sequence>
<organism evidence="2 3">
    <name type="scientific">Batillaria attramentaria</name>
    <dbReference type="NCBI Taxonomy" id="370345"/>
    <lineage>
        <taxon>Eukaryota</taxon>
        <taxon>Metazoa</taxon>
        <taxon>Spiralia</taxon>
        <taxon>Lophotrochozoa</taxon>
        <taxon>Mollusca</taxon>
        <taxon>Gastropoda</taxon>
        <taxon>Caenogastropoda</taxon>
        <taxon>Sorbeoconcha</taxon>
        <taxon>Cerithioidea</taxon>
        <taxon>Batillariidae</taxon>
        <taxon>Batillaria</taxon>
    </lineage>
</organism>
<evidence type="ECO:0000256" key="1">
    <source>
        <dbReference type="SAM" id="MobiDB-lite"/>
    </source>
</evidence>
<name>A0ABD0L9L1_9CAEN</name>
<dbReference type="Proteomes" id="UP001519460">
    <property type="component" value="Unassembled WGS sequence"/>
</dbReference>
<evidence type="ECO:0000313" key="3">
    <source>
        <dbReference type="Proteomes" id="UP001519460"/>
    </source>
</evidence>
<dbReference type="AlphaFoldDB" id="A0ABD0L9L1"/>
<comment type="caution">
    <text evidence="2">The sequence shown here is derived from an EMBL/GenBank/DDBJ whole genome shotgun (WGS) entry which is preliminary data.</text>
</comment>
<proteinExistence type="predicted"/>
<dbReference type="EMBL" id="JACVVK020000071">
    <property type="protein sequence ID" value="KAK7495933.1"/>
    <property type="molecule type" value="Genomic_DNA"/>
</dbReference>
<reference evidence="2 3" key="1">
    <citation type="journal article" date="2023" name="Sci. Data">
        <title>Genome assembly of the Korean intertidal mud-creeper Batillaria attramentaria.</title>
        <authorList>
            <person name="Patra A.K."/>
            <person name="Ho P.T."/>
            <person name="Jun S."/>
            <person name="Lee S.J."/>
            <person name="Kim Y."/>
            <person name="Won Y.J."/>
        </authorList>
    </citation>
    <scope>NUCLEOTIDE SEQUENCE [LARGE SCALE GENOMIC DNA]</scope>
    <source>
        <strain evidence="2">Wonlab-2016</strain>
    </source>
</reference>
<evidence type="ECO:0000313" key="2">
    <source>
        <dbReference type="EMBL" id="KAK7495933.1"/>
    </source>
</evidence>
<protein>
    <submittedName>
        <fullName evidence="2">Uncharacterized protein</fullName>
    </submittedName>
</protein>
<gene>
    <name evidence="2" type="ORF">BaRGS_00012923</name>
</gene>